<organism evidence="1">
    <name type="scientific">Leptotrichia alba</name>
    <dbReference type="NCBI Taxonomy" id="3239304"/>
    <lineage>
        <taxon>Bacteria</taxon>
        <taxon>Fusobacteriati</taxon>
        <taxon>Fusobacteriota</taxon>
        <taxon>Fusobacteriia</taxon>
        <taxon>Fusobacteriales</taxon>
        <taxon>Leptotrichiaceae</taxon>
        <taxon>Leptotrichia</taxon>
    </lineage>
</organism>
<dbReference type="RefSeq" id="WP_369717604.1">
    <property type="nucleotide sequence ID" value="NZ_CP165648.1"/>
</dbReference>
<evidence type="ECO:0000313" key="1">
    <source>
        <dbReference type="EMBL" id="XDU63485.1"/>
    </source>
</evidence>
<name>A0AB39V7K1_9FUSO</name>
<keyword evidence="1" id="KW-0614">Plasmid</keyword>
<protein>
    <submittedName>
        <fullName evidence="1">Uncharacterized protein</fullName>
    </submittedName>
</protein>
<sequence>MLKILRILKDITAVGTVSSDDLATSGNVRSMEKLQFLESWKTEGLETSKNIAVAEISGMMER</sequence>
<proteinExistence type="predicted"/>
<accession>A0AB39V7K1</accession>
<dbReference type="AlphaFoldDB" id="A0AB39V7K1"/>
<gene>
    <name evidence="1" type="ORF">AB8B28_11950</name>
</gene>
<dbReference type="EMBL" id="CP165648">
    <property type="protein sequence ID" value="XDU63485.1"/>
    <property type="molecule type" value="Genomic_DNA"/>
</dbReference>
<reference evidence="1" key="1">
    <citation type="submission" date="2024-07" db="EMBL/GenBank/DDBJ databases">
        <authorList>
            <person name="Li X.-J."/>
            <person name="Wang X."/>
        </authorList>
    </citation>
    <scope>NUCLEOTIDE SEQUENCE</scope>
    <source>
        <strain evidence="1">HSP-536</strain>
        <plasmid evidence="1">unnamed1</plasmid>
    </source>
</reference>
<dbReference type="KEGG" id="lala:AB8B28_11950"/>
<geneLocation type="plasmid" evidence="1">
    <name>unnamed1</name>
</geneLocation>